<evidence type="ECO:0000256" key="3">
    <source>
        <dbReference type="ARBA" id="ARBA00022448"/>
    </source>
</evidence>
<evidence type="ECO:0000256" key="8">
    <source>
        <dbReference type="ARBA" id="ARBA00023303"/>
    </source>
</evidence>
<accession>A0A8T0ACP6</accession>
<evidence type="ECO:0000256" key="4">
    <source>
        <dbReference type="ARBA" id="ARBA00022692"/>
    </source>
</evidence>
<proteinExistence type="inferred from homology"/>
<feature type="transmembrane region" description="Helical" evidence="9">
    <location>
        <begin position="157"/>
        <end position="175"/>
    </location>
</feature>
<dbReference type="EMBL" id="JABFDY010000025">
    <property type="protein sequence ID" value="KAF7689031.1"/>
    <property type="molecule type" value="Genomic_DNA"/>
</dbReference>
<keyword evidence="4 9" id="KW-0812">Transmembrane</keyword>
<dbReference type="Proteomes" id="UP000606274">
    <property type="component" value="Unassembled WGS sequence"/>
</dbReference>
<evidence type="ECO:0000256" key="2">
    <source>
        <dbReference type="ARBA" id="ARBA00008497"/>
    </source>
</evidence>
<dbReference type="PANTHER" id="PTHR32261">
    <property type="entry name" value="CALCIUM HOMEOSTASIS MODULATOR PROTEIN"/>
    <property type="match status" value="1"/>
</dbReference>
<protein>
    <submittedName>
        <fullName evidence="10">Uncharacterized protein</fullName>
    </submittedName>
</protein>
<evidence type="ECO:0000256" key="1">
    <source>
        <dbReference type="ARBA" id="ARBA00004141"/>
    </source>
</evidence>
<gene>
    <name evidence="10" type="ORF">HF521_013838</name>
</gene>
<keyword evidence="7 9" id="KW-0472">Membrane</keyword>
<evidence type="ECO:0000313" key="11">
    <source>
        <dbReference type="Proteomes" id="UP000606274"/>
    </source>
</evidence>
<keyword evidence="5 9" id="KW-1133">Transmembrane helix</keyword>
<dbReference type="OrthoDB" id="8864266at2759"/>
<keyword evidence="6" id="KW-0406">Ion transport</keyword>
<dbReference type="AlphaFoldDB" id="A0A8T0ACP6"/>
<keyword evidence="11" id="KW-1185">Reference proteome</keyword>
<evidence type="ECO:0000313" key="10">
    <source>
        <dbReference type="EMBL" id="KAF7689031.1"/>
    </source>
</evidence>
<reference evidence="10" key="1">
    <citation type="submission" date="2020-08" db="EMBL/GenBank/DDBJ databases">
        <title>Chromosome-level assembly of Southern catfish (Silurus meridionalis) provides insights into visual adaptation to the nocturnal and benthic lifestyles.</title>
        <authorList>
            <person name="Zhang Y."/>
            <person name="Wang D."/>
            <person name="Peng Z."/>
        </authorList>
    </citation>
    <scope>NUCLEOTIDE SEQUENCE</scope>
    <source>
        <strain evidence="10">SWU-2019-XX</strain>
        <tissue evidence="10">Muscle</tissue>
    </source>
</reference>
<dbReference type="Pfam" id="PF14798">
    <property type="entry name" value="Ca_hom_mod"/>
    <property type="match status" value="1"/>
</dbReference>
<dbReference type="GO" id="GO:1904669">
    <property type="term" value="P:ATP export"/>
    <property type="evidence" value="ECO:0007669"/>
    <property type="project" value="UniProtKB-ARBA"/>
</dbReference>
<dbReference type="GO" id="GO:0005261">
    <property type="term" value="F:monoatomic cation channel activity"/>
    <property type="evidence" value="ECO:0007669"/>
    <property type="project" value="TreeGrafter"/>
</dbReference>
<keyword evidence="8" id="KW-0407">Ion channel</keyword>
<dbReference type="PANTHER" id="PTHR32261:SF4">
    <property type="entry name" value="CALCIUM HOMEOSTASIS MODULATOR PROTEIN 6"/>
    <property type="match status" value="1"/>
</dbReference>
<feature type="transmembrane region" description="Helical" evidence="9">
    <location>
        <begin position="88"/>
        <end position="110"/>
    </location>
</feature>
<dbReference type="GO" id="GO:0005886">
    <property type="term" value="C:plasma membrane"/>
    <property type="evidence" value="ECO:0007669"/>
    <property type="project" value="TreeGrafter"/>
</dbReference>
<comment type="caution">
    <text evidence="10">The sequence shown here is derived from an EMBL/GenBank/DDBJ whole genome shotgun (WGS) entry which is preliminary data.</text>
</comment>
<evidence type="ECO:0000256" key="7">
    <source>
        <dbReference type="ARBA" id="ARBA00023136"/>
    </source>
</evidence>
<evidence type="ECO:0000256" key="9">
    <source>
        <dbReference type="SAM" id="Phobius"/>
    </source>
</evidence>
<feature type="transmembrane region" description="Helical" evidence="9">
    <location>
        <begin position="44"/>
        <end position="67"/>
    </location>
</feature>
<sequence>MVNAKFIAEFFRKRLGSVGIFSLILAAFEKILDQEFVCPCDRTYNIVVCVLYGAVPSICCFVFTFCFMDGYSEMEDERMRDLHTCDKLLYSILTTIIWLFLFFVDGRYLACAVSVWGGVYAKNETLGIVKWCKPTGNETVVFTSQQDTLKWISRSQILGFIIMVLIPILLLVLHCKQRRVTQRNISKMETLECSKMRLHGRLAERKFSFEVEETTCL</sequence>
<name>A0A8T0ACP6_SILME</name>
<comment type="subcellular location">
    <subcellularLocation>
        <location evidence="1">Membrane</location>
        <topology evidence="1">Multi-pass membrane protein</topology>
    </subcellularLocation>
</comment>
<evidence type="ECO:0000256" key="6">
    <source>
        <dbReference type="ARBA" id="ARBA00023065"/>
    </source>
</evidence>
<organism evidence="10 11">
    <name type="scientific">Silurus meridionalis</name>
    <name type="common">Southern catfish</name>
    <name type="synonym">Silurus soldatovi meridionalis</name>
    <dbReference type="NCBI Taxonomy" id="175797"/>
    <lineage>
        <taxon>Eukaryota</taxon>
        <taxon>Metazoa</taxon>
        <taxon>Chordata</taxon>
        <taxon>Craniata</taxon>
        <taxon>Vertebrata</taxon>
        <taxon>Euteleostomi</taxon>
        <taxon>Actinopterygii</taxon>
        <taxon>Neopterygii</taxon>
        <taxon>Teleostei</taxon>
        <taxon>Ostariophysi</taxon>
        <taxon>Siluriformes</taxon>
        <taxon>Siluridae</taxon>
        <taxon>Silurus</taxon>
    </lineage>
</organism>
<comment type="similarity">
    <text evidence="2">Belongs to the CALHM family.</text>
</comment>
<keyword evidence="3" id="KW-0813">Transport</keyword>
<evidence type="ECO:0000256" key="5">
    <source>
        <dbReference type="ARBA" id="ARBA00022989"/>
    </source>
</evidence>
<dbReference type="InterPro" id="IPR029569">
    <property type="entry name" value="CALHM"/>
</dbReference>